<name>A0AB37MHG0_9BACE</name>
<accession>A0AB37MHG0</accession>
<evidence type="ECO:0000313" key="2">
    <source>
        <dbReference type="Proteomes" id="UP000286003"/>
    </source>
</evidence>
<dbReference type="EMBL" id="QRQM01000002">
    <property type="protein sequence ID" value="RHN10121.1"/>
    <property type="molecule type" value="Genomic_DNA"/>
</dbReference>
<evidence type="ECO:0000313" key="1">
    <source>
        <dbReference type="EMBL" id="RHN10121.1"/>
    </source>
</evidence>
<sequence>MLPETPCTQFAHNLWKVVIINDKRDTPVNDILFLSASSIDKEFSQIYAHDEAFTYNLHKRIIRKEISYTPVVIPFLRNIFQ</sequence>
<reference evidence="1 2" key="1">
    <citation type="submission" date="2018-08" db="EMBL/GenBank/DDBJ databases">
        <title>A genome reference for cultivated species of the human gut microbiota.</title>
        <authorList>
            <person name="Zou Y."/>
            <person name="Xue W."/>
            <person name="Luo G."/>
        </authorList>
    </citation>
    <scope>NUCLEOTIDE SEQUENCE [LARGE SCALE GENOMIC DNA]</scope>
    <source>
        <strain evidence="1 2">AF31-23</strain>
    </source>
</reference>
<organism evidence="1 2">
    <name type="scientific">Bacteroides intestinalis</name>
    <dbReference type="NCBI Taxonomy" id="329854"/>
    <lineage>
        <taxon>Bacteria</taxon>
        <taxon>Pseudomonadati</taxon>
        <taxon>Bacteroidota</taxon>
        <taxon>Bacteroidia</taxon>
        <taxon>Bacteroidales</taxon>
        <taxon>Bacteroidaceae</taxon>
        <taxon>Bacteroides</taxon>
    </lineage>
</organism>
<dbReference type="AlphaFoldDB" id="A0AB37MHG0"/>
<dbReference type="Proteomes" id="UP000286003">
    <property type="component" value="Unassembled WGS sequence"/>
</dbReference>
<proteinExistence type="predicted"/>
<comment type="caution">
    <text evidence="1">The sequence shown here is derived from an EMBL/GenBank/DDBJ whole genome shotgun (WGS) entry which is preliminary data.</text>
</comment>
<gene>
    <name evidence="1" type="ORF">DWZ32_02995</name>
</gene>
<protein>
    <submittedName>
        <fullName evidence="1">Uncharacterized protein</fullName>
    </submittedName>
</protein>